<accession>A0ABQ9DWD0</accession>
<evidence type="ECO:0000256" key="1">
    <source>
        <dbReference type="SAM" id="MobiDB-lite"/>
    </source>
</evidence>
<dbReference type="Proteomes" id="UP001145742">
    <property type="component" value="Unassembled WGS sequence"/>
</dbReference>
<comment type="caution">
    <text evidence="2">The sequence shown here is derived from an EMBL/GenBank/DDBJ whole genome shotgun (WGS) entry which is preliminary data.</text>
</comment>
<proteinExistence type="predicted"/>
<keyword evidence="3" id="KW-1185">Reference proteome</keyword>
<organism evidence="2 3">
    <name type="scientific">Willisornis vidua</name>
    <name type="common">Xingu scale-backed antbird</name>
    <dbReference type="NCBI Taxonomy" id="1566151"/>
    <lineage>
        <taxon>Eukaryota</taxon>
        <taxon>Metazoa</taxon>
        <taxon>Chordata</taxon>
        <taxon>Craniata</taxon>
        <taxon>Vertebrata</taxon>
        <taxon>Euteleostomi</taxon>
        <taxon>Archelosauria</taxon>
        <taxon>Archosauria</taxon>
        <taxon>Dinosauria</taxon>
        <taxon>Saurischia</taxon>
        <taxon>Theropoda</taxon>
        <taxon>Coelurosauria</taxon>
        <taxon>Aves</taxon>
        <taxon>Neognathae</taxon>
        <taxon>Neoaves</taxon>
        <taxon>Telluraves</taxon>
        <taxon>Australaves</taxon>
        <taxon>Passeriformes</taxon>
        <taxon>Thamnophilidae</taxon>
        <taxon>Willisornis</taxon>
    </lineage>
</organism>
<feature type="compositionally biased region" description="Low complexity" evidence="1">
    <location>
        <begin position="375"/>
        <end position="384"/>
    </location>
</feature>
<protein>
    <submittedName>
        <fullName evidence="2">Uncharacterized protein</fullName>
    </submittedName>
</protein>
<gene>
    <name evidence="2" type="ORF">WISP_08982</name>
</gene>
<evidence type="ECO:0000313" key="2">
    <source>
        <dbReference type="EMBL" id="KAJ7427199.1"/>
    </source>
</evidence>
<dbReference type="EMBL" id="WHWB01032023">
    <property type="protein sequence ID" value="KAJ7427199.1"/>
    <property type="molecule type" value="Genomic_DNA"/>
</dbReference>
<sequence>MKGRIRGNGLRFCQGRVGGILEKSLLERAVQLEFPSLEGGVELPWGCGTWEWLDSKPGNGSWEWLDSRMVGLPFWEWLEFHPGNGWTLNLGMVGFQSWEWILGMVGLPWWEWLEFHPGNGSWEWLDSILGMDPGNGWTPFWEWLEFHPGNGSWEWLDSIPGMVGIPPWEWLEFHPGNGSWEWLDSHGGNGWNSTLGTDPGNGWTPFWEWLEFHPGNGWNSTLGMDPGNGWTPFREWLEFHPGNGWTPTLGMDPGNGWTPIPDELPNLTHPTFPLPFPPNSIFPGYFTLPGIPNPPPQSIPSPERRILVGFSQENTPIPSNPPMDLFPHGIPAPPTSQGKEGGEIKGIFSSQRLPEATLGLIQEKRGRSRKKRESGSSGISRSLSHNFIPWSPFQAQPRHSRWEFQFGNRNFDSPALKNSH</sequence>
<reference evidence="2" key="1">
    <citation type="submission" date="2019-10" db="EMBL/GenBank/DDBJ databases">
        <authorList>
            <person name="Soares A.E.R."/>
            <person name="Aleixo A."/>
            <person name="Schneider P."/>
            <person name="Miyaki C.Y."/>
            <person name="Schneider M.P."/>
            <person name="Mello C."/>
            <person name="Vasconcelos A.T.R."/>
        </authorList>
    </citation>
    <scope>NUCLEOTIDE SEQUENCE</scope>
    <source>
        <tissue evidence="2">Muscle</tissue>
    </source>
</reference>
<name>A0ABQ9DWD0_9PASS</name>
<evidence type="ECO:0000313" key="3">
    <source>
        <dbReference type="Proteomes" id="UP001145742"/>
    </source>
</evidence>
<feature type="region of interest" description="Disordered" evidence="1">
    <location>
        <begin position="355"/>
        <end position="384"/>
    </location>
</feature>